<name>A0ABT5UDJ3_9GAMM</name>
<gene>
    <name evidence="2" type="ORF">ORQ98_16430</name>
</gene>
<protein>
    <recommendedName>
        <fullName evidence="4">NADH dehydrogenase subunit 6</fullName>
    </recommendedName>
</protein>
<organism evidence="2 3">
    <name type="scientific">Spartinivicinus poritis</name>
    <dbReference type="NCBI Taxonomy" id="2994640"/>
    <lineage>
        <taxon>Bacteria</taxon>
        <taxon>Pseudomonadati</taxon>
        <taxon>Pseudomonadota</taxon>
        <taxon>Gammaproteobacteria</taxon>
        <taxon>Oceanospirillales</taxon>
        <taxon>Zooshikellaceae</taxon>
        <taxon>Spartinivicinus</taxon>
    </lineage>
</organism>
<proteinExistence type="predicted"/>
<evidence type="ECO:0008006" key="4">
    <source>
        <dbReference type="Google" id="ProtNLM"/>
    </source>
</evidence>
<reference evidence="2 3" key="1">
    <citation type="submission" date="2022-11" db="EMBL/GenBank/DDBJ databases">
        <title>Spartinivicinus poritis sp. nov., isolated from scleractinian coral Porites lutea.</title>
        <authorList>
            <person name="Zhang G."/>
            <person name="Cai L."/>
            <person name="Wei Q."/>
        </authorList>
    </citation>
    <scope>NUCLEOTIDE SEQUENCE [LARGE SCALE GENOMIC DNA]</scope>
    <source>
        <strain evidence="2 3">A2-2</strain>
    </source>
</reference>
<dbReference type="RefSeq" id="WP_274689880.1">
    <property type="nucleotide sequence ID" value="NZ_JAPMOU010000021.1"/>
</dbReference>
<keyword evidence="1" id="KW-1133">Transmembrane helix</keyword>
<dbReference type="Proteomes" id="UP001528823">
    <property type="component" value="Unassembled WGS sequence"/>
</dbReference>
<feature type="transmembrane region" description="Helical" evidence="1">
    <location>
        <begin position="175"/>
        <end position="196"/>
    </location>
</feature>
<feature type="transmembrane region" description="Helical" evidence="1">
    <location>
        <begin position="96"/>
        <end position="113"/>
    </location>
</feature>
<keyword evidence="1" id="KW-0472">Membrane</keyword>
<accession>A0ABT5UDJ3</accession>
<evidence type="ECO:0000256" key="1">
    <source>
        <dbReference type="SAM" id="Phobius"/>
    </source>
</evidence>
<keyword evidence="1" id="KW-0812">Transmembrane</keyword>
<dbReference type="EMBL" id="JAPMOU010000021">
    <property type="protein sequence ID" value="MDE1463543.1"/>
    <property type="molecule type" value="Genomic_DNA"/>
</dbReference>
<feature type="transmembrane region" description="Helical" evidence="1">
    <location>
        <begin position="24"/>
        <end position="44"/>
    </location>
</feature>
<feature type="transmembrane region" description="Helical" evidence="1">
    <location>
        <begin position="133"/>
        <end position="163"/>
    </location>
</feature>
<feature type="transmembrane region" description="Helical" evidence="1">
    <location>
        <begin position="50"/>
        <end position="75"/>
    </location>
</feature>
<sequence length="207" mass="23984">MTAIAFYSTTLLMMAISIKLFKRWLSTSSLTVLAICLMLISFIQVNQLTISAYVFAVTSYLSISTLLLLTAYVLINYVESLYPSLNLFWQNSRQWLPVYVFFVINGIILYPMASGLTMLDPYRWGFANSPDAIYYLLYLMISMLVCIIYNWYLLFALLLSAVLCFKMKIMVSLNLWDYLMDPFIVFYSAIRLVYILPSLLNVNKRSL</sequence>
<evidence type="ECO:0000313" key="3">
    <source>
        <dbReference type="Proteomes" id="UP001528823"/>
    </source>
</evidence>
<comment type="caution">
    <text evidence="2">The sequence shown here is derived from an EMBL/GenBank/DDBJ whole genome shotgun (WGS) entry which is preliminary data.</text>
</comment>
<keyword evidence="3" id="KW-1185">Reference proteome</keyword>
<evidence type="ECO:0000313" key="2">
    <source>
        <dbReference type="EMBL" id="MDE1463543.1"/>
    </source>
</evidence>